<dbReference type="OrthoDB" id="417797at2759"/>
<feature type="non-terminal residue" evidence="1">
    <location>
        <position position="1"/>
    </location>
</feature>
<reference evidence="1 2" key="1">
    <citation type="submission" date="2019-12" db="EMBL/GenBank/DDBJ databases">
        <authorList>
            <person name="Alioto T."/>
            <person name="Alioto T."/>
            <person name="Gomez Garrido J."/>
        </authorList>
    </citation>
    <scope>NUCLEOTIDE SEQUENCE [LARGE SCALE GENOMIC DNA]</scope>
</reference>
<evidence type="ECO:0000313" key="2">
    <source>
        <dbReference type="Proteomes" id="UP000594638"/>
    </source>
</evidence>
<organism evidence="1 2">
    <name type="scientific">Olea europaea subsp. europaea</name>
    <dbReference type="NCBI Taxonomy" id="158383"/>
    <lineage>
        <taxon>Eukaryota</taxon>
        <taxon>Viridiplantae</taxon>
        <taxon>Streptophyta</taxon>
        <taxon>Embryophyta</taxon>
        <taxon>Tracheophyta</taxon>
        <taxon>Spermatophyta</taxon>
        <taxon>Magnoliopsida</taxon>
        <taxon>eudicotyledons</taxon>
        <taxon>Gunneridae</taxon>
        <taxon>Pentapetalae</taxon>
        <taxon>asterids</taxon>
        <taxon>lamiids</taxon>
        <taxon>Lamiales</taxon>
        <taxon>Oleaceae</taxon>
        <taxon>Oleeae</taxon>
        <taxon>Olea</taxon>
    </lineage>
</organism>
<gene>
    <name evidence="1" type="ORF">OLEA9_A042125</name>
</gene>
<dbReference type="PANTHER" id="PTHR35514:SF1">
    <property type="entry name" value="THYLAKOID LUMENAL 15.0 KDA PROTEIN 2, CHLOROPLASTIC"/>
    <property type="match status" value="1"/>
</dbReference>
<dbReference type="Gramene" id="OE9A042125T1">
    <property type="protein sequence ID" value="OE9A042125C1"/>
    <property type="gene ID" value="OE9A042125"/>
</dbReference>
<dbReference type="Proteomes" id="UP000594638">
    <property type="component" value="Unassembled WGS sequence"/>
</dbReference>
<dbReference type="PANTHER" id="PTHR35514">
    <property type="entry name" value="THYLAKOID LUMENAL 15.0 KDA PROTEIN 2, CHLOROPLASTIC"/>
    <property type="match status" value="1"/>
</dbReference>
<accession>A0A8S0QTX8</accession>
<dbReference type="AlphaFoldDB" id="A0A8S0QTX8"/>
<name>A0A8S0QTX8_OLEEU</name>
<comment type="caution">
    <text evidence="1">The sequence shown here is derived from an EMBL/GenBank/DDBJ whole genome shotgun (WGS) entry which is preliminary data.</text>
</comment>
<dbReference type="EMBL" id="CACTIH010001929">
    <property type="protein sequence ID" value="CAA2969010.1"/>
    <property type="molecule type" value="Genomic_DNA"/>
</dbReference>
<sequence length="166" mass="18336">MAFLLQLPSPLSTSRHHPLPVFTSLTKASLSHKITQTQNSIQLSKWVPNFQSKSLNFLLSGSLALALSFTGVGFAEGKVGVNKPELLPKEFTSVIDVAGFLSDGQVWYTSFYVLITMGDNVHVWFCKLTFNLLSVKLDFHNTYFTNKTHFSKYAGGGTHDLGPPLL</sequence>
<protein>
    <submittedName>
        <fullName evidence="1">Uncharacterized protein</fullName>
    </submittedName>
</protein>
<proteinExistence type="predicted"/>
<evidence type="ECO:0000313" key="1">
    <source>
        <dbReference type="EMBL" id="CAA2969010.1"/>
    </source>
</evidence>
<keyword evidence="2" id="KW-1185">Reference proteome</keyword>